<dbReference type="InterPro" id="IPR012337">
    <property type="entry name" value="RNaseH-like_sf"/>
</dbReference>
<name>A0A438FNW0_VITVI</name>
<evidence type="ECO:0000259" key="2">
    <source>
        <dbReference type="PROSITE" id="PS50994"/>
    </source>
</evidence>
<dbReference type="Gene3D" id="1.10.340.70">
    <property type="match status" value="1"/>
</dbReference>
<reference evidence="3 4" key="1">
    <citation type="journal article" date="2018" name="PLoS Genet.">
        <title>Population sequencing reveals clonal diversity and ancestral inbreeding in the grapevine cultivar Chardonnay.</title>
        <authorList>
            <person name="Roach M.J."/>
            <person name="Johnson D.L."/>
            <person name="Bohlmann J."/>
            <person name="van Vuuren H.J."/>
            <person name="Jones S.J."/>
            <person name="Pretorius I.S."/>
            <person name="Schmidt S.A."/>
            <person name="Borneman A.R."/>
        </authorList>
    </citation>
    <scope>NUCLEOTIDE SEQUENCE [LARGE SCALE GENOMIC DNA]</scope>
    <source>
        <strain evidence="4">cv. Chardonnay</strain>
        <tissue evidence="3">Leaf</tissue>
    </source>
</reference>
<feature type="compositionally biased region" description="Polar residues" evidence="1">
    <location>
        <begin position="364"/>
        <end position="373"/>
    </location>
</feature>
<sequence>MLIIGKAQDRKHFFAKIHAYYWEEPFLFKYCVDQIIRKCVPEEEQQGILSHCHENACGGHFASQKTAMKVLQSGFTWPYLFKDSHIMCRSCDRCQRLRKLTKRNQMPMNPILIVDLFYVWGIDFMGPFPMSFGNSYILVGVDYVSKWVEAIPCKHNDHRVVLKFLKENIFSRFGVPKAIISDGGTHFCNKPFETLLAKYGVKHKVATPYHPQTSRQVELANKEIKNILMKVVITSRKDWSIKLHDSLWAYRTTYKTILGMSPYRLVYGKTCHLPVKVEYKAWWAIKRLNMDLIRAGAKRCLDLNEMEELRNDAYINSKVAKQRIKKWHDQLISNKELRKDKESYSMTQGSISFQGSSSQESMVIASSHSLSHSNQKRRKSTSLSHKNLDQRREELQENRKKLLRADAIPSSLEPSQAPPFVDQPLPHQEPPTGETAKPLFRQHHFMSLRSNSRMRRVLWNPWQSNGKLINMKNRSFEVLCHKQIRNARSKRCPDRASGQDGGETWSVAGWSPDRGSTPHVLLGNPDGVDPNSLARSVSSGRGVPTPCTRRRSPLRRIAHSNRGRILSSRLSTFSGYFISGIPCADISYSEFRAPTFYIRISHSRMGEEDVSTSPVRHIRIL</sequence>
<dbReference type="GO" id="GO:0003676">
    <property type="term" value="F:nucleic acid binding"/>
    <property type="evidence" value="ECO:0007669"/>
    <property type="project" value="InterPro"/>
</dbReference>
<evidence type="ECO:0000313" key="3">
    <source>
        <dbReference type="EMBL" id="RVW61653.1"/>
    </source>
</evidence>
<evidence type="ECO:0000313" key="4">
    <source>
        <dbReference type="Proteomes" id="UP000288805"/>
    </source>
</evidence>
<dbReference type="PANTHER" id="PTHR47266">
    <property type="entry name" value="ENDONUCLEASE-RELATED"/>
    <property type="match status" value="1"/>
</dbReference>
<feature type="region of interest" description="Disordered" evidence="1">
    <location>
        <begin position="490"/>
        <end position="513"/>
    </location>
</feature>
<dbReference type="InterPro" id="IPR036397">
    <property type="entry name" value="RNaseH_sf"/>
</dbReference>
<dbReference type="InterPro" id="IPR052160">
    <property type="entry name" value="Gypsy_RT_Integrase-like"/>
</dbReference>
<comment type="caution">
    <text evidence="3">The sequence shown here is derived from an EMBL/GenBank/DDBJ whole genome shotgun (WGS) entry which is preliminary data.</text>
</comment>
<protein>
    <submittedName>
        <fullName evidence="3">Pol polyprotein</fullName>
    </submittedName>
</protein>
<dbReference type="SUPFAM" id="SSF53098">
    <property type="entry name" value="Ribonuclease H-like"/>
    <property type="match status" value="1"/>
</dbReference>
<organism evidence="3 4">
    <name type="scientific">Vitis vinifera</name>
    <name type="common">Grape</name>
    <dbReference type="NCBI Taxonomy" id="29760"/>
    <lineage>
        <taxon>Eukaryota</taxon>
        <taxon>Viridiplantae</taxon>
        <taxon>Streptophyta</taxon>
        <taxon>Embryophyta</taxon>
        <taxon>Tracheophyta</taxon>
        <taxon>Spermatophyta</taxon>
        <taxon>Magnoliopsida</taxon>
        <taxon>eudicotyledons</taxon>
        <taxon>Gunneridae</taxon>
        <taxon>Pentapetalae</taxon>
        <taxon>rosids</taxon>
        <taxon>Vitales</taxon>
        <taxon>Vitaceae</taxon>
        <taxon>Viteae</taxon>
        <taxon>Vitis</taxon>
    </lineage>
</organism>
<dbReference type="Pfam" id="PF00665">
    <property type="entry name" value="rve"/>
    <property type="match status" value="1"/>
</dbReference>
<dbReference type="PROSITE" id="PS50994">
    <property type="entry name" value="INTEGRASE"/>
    <property type="match status" value="1"/>
</dbReference>
<accession>A0A438FNW0</accession>
<feature type="compositionally biased region" description="Low complexity" evidence="1">
    <location>
        <begin position="348"/>
        <end position="361"/>
    </location>
</feature>
<proteinExistence type="predicted"/>
<gene>
    <name evidence="3" type="primary">pol_1587</name>
    <name evidence="3" type="ORF">CK203_066159</name>
</gene>
<feature type="compositionally biased region" description="Basic and acidic residues" evidence="1">
    <location>
        <begin position="386"/>
        <end position="404"/>
    </location>
</feature>
<dbReference type="EMBL" id="QGNW01000818">
    <property type="protein sequence ID" value="RVW61653.1"/>
    <property type="molecule type" value="Genomic_DNA"/>
</dbReference>
<dbReference type="AlphaFoldDB" id="A0A438FNW0"/>
<feature type="region of interest" description="Disordered" evidence="1">
    <location>
        <begin position="343"/>
        <end position="437"/>
    </location>
</feature>
<dbReference type="GO" id="GO:0015074">
    <property type="term" value="P:DNA integration"/>
    <property type="evidence" value="ECO:0007669"/>
    <property type="project" value="InterPro"/>
</dbReference>
<dbReference type="Proteomes" id="UP000288805">
    <property type="component" value="Unassembled WGS sequence"/>
</dbReference>
<evidence type="ECO:0000256" key="1">
    <source>
        <dbReference type="SAM" id="MobiDB-lite"/>
    </source>
</evidence>
<dbReference type="InterPro" id="IPR041588">
    <property type="entry name" value="Integrase_H2C2"/>
</dbReference>
<dbReference type="Pfam" id="PF17921">
    <property type="entry name" value="Integrase_H2C2"/>
    <property type="match status" value="1"/>
</dbReference>
<dbReference type="InterPro" id="IPR001584">
    <property type="entry name" value="Integrase_cat-core"/>
</dbReference>
<feature type="domain" description="Integrase catalytic" evidence="2">
    <location>
        <begin position="106"/>
        <end position="270"/>
    </location>
</feature>
<dbReference type="Gene3D" id="3.30.420.10">
    <property type="entry name" value="Ribonuclease H-like superfamily/Ribonuclease H"/>
    <property type="match status" value="1"/>
</dbReference>